<proteinExistence type="predicted"/>
<dbReference type="AlphaFoldDB" id="X1EQW6"/>
<organism evidence="1">
    <name type="scientific">marine sediment metagenome</name>
    <dbReference type="NCBI Taxonomy" id="412755"/>
    <lineage>
        <taxon>unclassified sequences</taxon>
        <taxon>metagenomes</taxon>
        <taxon>ecological metagenomes</taxon>
    </lineage>
</organism>
<gene>
    <name evidence="1" type="ORF">S03H2_01162</name>
    <name evidence="2" type="ORF">S12H4_00416</name>
</gene>
<comment type="caution">
    <text evidence="1">The sequence shown here is derived from an EMBL/GenBank/DDBJ whole genome shotgun (WGS) entry which is preliminary data.</text>
</comment>
<reference evidence="1" key="1">
    <citation type="journal article" date="2014" name="Front. Microbiol.">
        <title>High frequency of phylogenetically diverse reductive dehalogenase-homologous genes in deep subseafloor sedimentary metagenomes.</title>
        <authorList>
            <person name="Kawai M."/>
            <person name="Futagami T."/>
            <person name="Toyoda A."/>
            <person name="Takaki Y."/>
            <person name="Nishi S."/>
            <person name="Hori S."/>
            <person name="Arai W."/>
            <person name="Tsubouchi T."/>
            <person name="Morono Y."/>
            <person name="Uchiyama I."/>
            <person name="Ito T."/>
            <person name="Fujiyama A."/>
            <person name="Inagaki F."/>
            <person name="Takami H."/>
        </authorList>
    </citation>
    <scope>NUCLEOTIDE SEQUENCE</scope>
    <source>
        <strain evidence="1">Expedition CK06-06</strain>
    </source>
</reference>
<accession>X1EQW6</accession>
<evidence type="ECO:0000313" key="1">
    <source>
        <dbReference type="EMBL" id="GAH19509.1"/>
    </source>
</evidence>
<dbReference type="EMBL" id="BARU01000319">
    <property type="protein sequence ID" value="GAH19509.1"/>
    <property type="molecule type" value="Genomic_DNA"/>
</dbReference>
<sequence>MKEVYPKNTEIPVSIPEWVTNYHKDFMLKERTKCFKTCSKCGGTKLISKFSLDRRNPDGRTNICKACRVLEAEKYYYKNKDRILKQSKKYRDTNGKDRSEYFKHYREENKERLKKIASKWYLENKEAIKKRNLKYYQANKEACKQNRKLWIEKNKERIKKYNRQYKRKHKIFKLRNLLKKEGEKNGSN</sequence>
<protein>
    <submittedName>
        <fullName evidence="1">Uncharacterized protein</fullName>
    </submittedName>
</protein>
<dbReference type="EMBL" id="BARW01000044">
    <property type="protein sequence ID" value="GAI68819.1"/>
    <property type="molecule type" value="Genomic_DNA"/>
</dbReference>
<name>X1EQW6_9ZZZZ</name>
<evidence type="ECO:0000313" key="2">
    <source>
        <dbReference type="EMBL" id="GAI68819.1"/>
    </source>
</evidence>